<reference evidence="1 2" key="1">
    <citation type="submission" date="2016-03" db="EMBL/GenBank/DDBJ databases">
        <title>Choanephora cucurbitarum.</title>
        <authorList>
            <person name="Min B."/>
            <person name="Park H."/>
            <person name="Park J.-H."/>
            <person name="Shin H.-D."/>
            <person name="Choi I.-G."/>
        </authorList>
    </citation>
    <scope>NUCLEOTIDE SEQUENCE [LARGE SCALE GENOMIC DNA]</scope>
    <source>
        <strain evidence="1 2">KUS-F28377</strain>
    </source>
</reference>
<comment type="caution">
    <text evidence="1">The sequence shown here is derived from an EMBL/GenBank/DDBJ whole genome shotgun (WGS) entry which is preliminary data.</text>
</comment>
<dbReference type="Proteomes" id="UP000093000">
    <property type="component" value="Unassembled WGS sequence"/>
</dbReference>
<keyword evidence="2" id="KW-1185">Reference proteome</keyword>
<evidence type="ECO:0008006" key="3">
    <source>
        <dbReference type="Google" id="ProtNLM"/>
    </source>
</evidence>
<name>A0A1C7N9J0_9FUNG</name>
<dbReference type="EMBL" id="LUGH01000357">
    <property type="protein sequence ID" value="OBZ85803.1"/>
    <property type="molecule type" value="Genomic_DNA"/>
</dbReference>
<organism evidence="1 2">
    <name type="scientific">Choanephora cucurbitarum</name>
    <dbReference type="NCBI Taxonomy" id="101091"/>
    <lineage>
        <taxon>Eukaryota</taxon>
        <taxon>Fungi</taxon>
        <taxon>Fungi incertae sedis</taxon>
        <taxon>Mucoromycota</taxon>
        <taxon>Mucoromycotina</taxon>
        <taxon>Mucoromycetes</taxon>
        <taxon>Mucorales</taxon>
        <taxon>Mucorineae</taxon>
        <taxon>Choanephoraceae</taxon>
        <taxon>Choanephoroideae</taxon>
        <taxon>Choanephora</taxon>
    </lineage>
</organism>
<dbReference type="SUPFAM" id="SSF52047">
    <property type="entry name" value="RNI-like"/>
    <property type="match status" value="2"/>
</dbReference>
<evidence type="ECO:0000313" key="1">
    <source>
        <dbReference type="EMBL" id="OBZ85803.1"/>
    </source>
</evidence>
<dbReference type="Gene3D" id="3.80.10.10">
    <property type="entry name" value="Ribonuclease Inhibitor"/>
    <property type="match status" value="1"/>
</dbReference>
<sequence>MIPFLPFEIIDLISHHLSSKEFYSLILVNHAFHNAFIPCLYNTIKLCDSQALKGLLASTQHHLHVRHFAIRHTRLQDNELKAIQSSFPLLLSIDLYQLYDLNARQFYSSFQHLHSLTLHAVINEASLLNCISTIPRLNKLHVHRSSGIQVTFDLVEQMHRLCHSLEDVCIGGISAESSGGLDYDTIIPATTLKRLEVRAYQGMDEHHAWFVYVAHKYPNLISLKMGDYAVYGHNRHGKHASCFTCPIDFYSWFLDRCPYLTRLEWYNMVPDLTLFLSMKQHQRQLDKLVVTDGRLISQLQTDCLSMVTCLSIALDHPMPCNEAIQAIGRACPSLQNLRLVYSQSLLEINTLLDCFPHLRLLELEQMKVYAKRQPYQVLSRHPLRKLVLNECSLDDHVFLYIGLRCTDLAYLAMNPLDFFKSSIHFDVSLPQQALHCIDLHCIVYHRDVKKNCHARLLHVQRQSESVWLLANSLQKASHDAYRLAGPFVQLDNRDVELINTLKLQGHCFWETFDASVLDASSLLETKDLQAVLDGEYFKYTCKSIDAFYINKDRVILD</sequence>
<dbReference type="OrthoDB" id="2221454at2759"/>
<dbReference type="InterPro" id="IPR032675">
    <property type="entry name" value="LRR_dom_sf"/>
</dbReference>
<accession>A0A1C7N9J0</accession>
<proteinExistence type="predicted"/>
<protein>
    <recommendedName>
        <fullName evidence="3">F-box domain-containing protein</fullName>
    </recommendedName>
</protein>
<gene>
    <name evidence="1" type="ORF">A0J61_06144</name>
</gene>
<dbReference type="InParanoid" id="A0A1C7N9J0"/>
<evidence type="ECO:0000313" key="2">
    <source>
        <dbReference type="Proteomes" id="UP000093000"/>
    </source>
</evidence>
<dbReference type="AlphaFoldDB" id="A0A1C7N9J0"/>